<evidence type="ECO:0000256" key="2">
    <source>
        <dbReference type="ARBA" id="ARBA00009819"/>
    </source>
</evidence>
<dbReference type="InterPro" id="IPR002585">
    <property type="entry name" value="Cyt-d_ubiquinol_oxidase_su_1"/>
</dbReference>
<comment type="subcellular location">
    <subcellularLocation>
        <location evidence="12">Cell inner membrane</location>
    </subcellularLocation>
    <subcellularLocation>
        <location evidence="1">Cell membrane</location>
        <topology evidence="1">Multi-pass membrane protein</topology>
    </subcellularLocation>
</comment>
<dbReference type="PANTHER" id="PTHR30365:SF14">
    <property type="entry name" value="CYTOCHROME BD MENAQUINOL OXIDASE SUBUNIT I-RELATED"/>
    <property type="match status" value="1"/>
</dbReference>
<evidence type="ECO:0000256" key="6">
    <source>
        <dbReference type="ARBA" id="ARBA00022692"/>
    </source>
</evidence>
<keyword evidence="8 12" id="KW-0249">Electron transport</keyword>
<keyword evidence="10 12" id="KW-0408">Iron</keyword>
<keyword evidence="15" id="KW-1185">Reference proteome</keyword>
<keyword evidence="3 12" id="KW-0813">Transport</keyword>
<evidence type="ECO:0000256" key="12">
    <source>
        <dbReference type="PIRNR" id="PIRNR006446"/>
    </source>
</evidence>
<dbReference type="PIRSF" id="PIRSF006446">
    <property type="entry name" value="Cyt_quinol_oxidase_1"/>
    <property type="match status" value="1"/>
</dbReference>
<name>A0A2R4XK63_9BURK</name>
<dbReference type="GO" id="GO:0070069">
    <property type="term" value="C:cytochrome complex"/>
    <property type="evidence" value="ECO:0007669"/>
    <property type="project" value="UniProtKB-UniRule"/>
</dbReference>
<dbReference type="Proteomes" id="UP000244571">
    <property type="component" value="Chromosome"/>
</dbReference>
<comment type="similarity">
    <text evidence="2 12">Belongs to the cytochrome ubiquinol oxidase subunit 1 family.</text>
</comment>
<dbReference type="EMBL" id="CP028901">
    <property type="protein sequence ID" value="AWB34151.1"/>
    <property type="molecule type" value="Genomic_DNA"/>
</dbReference>
<dbReference type="AlphaFoldDB" id="A0A2R4XK63"/>
<evidence type="ECO:0000256" key="3">
    <source>
        <dbReference type="ARBA" id="ARBA00022448"/>
    </source>
</evidence>
<evidence type="ECO:0000313" key="15">
    <source>
        <dbReference type="Proteomes" id="UP000244571"/>
    </source>
</evidence>
<evidence type="ECO:0000256" key="8">
    <source>
        <dbReference type="ARBA" id="ARBA00022982"/>
    </source>
</evidence>
<evidence type="ECO:0000256" key="11">
    <source>
        <dbReference type="ARBA" id="ARBA00023136"/>
    </source>
</evidence>
<dbReference type="GO" id="GO:0009055">
    <property type="term" value="F:electron transfer activity"/>
    <property type="evidence" value="ECO:0007669"/>
    <property type="project" value="UniProtKB-UniRule"/>
</dbReference>
<evidence type="ECO:0000256" key="10">
    <source>
        <dbReference type="ARBA" id="ARBA00023004"/>
    </source>
</evidence>
<evidence type="ECO:0000256" key="9">
    <source>
        <dbReference type="ARBA" id="ARBA00022989"/>
    </source>
</evidence>
<feature type="region of interest" description="Disordered" evidence="13">
    <location>
        <begin position="458"/>
        <end position="479"/>
    </location>
</feature>
<evidence type="ECO:0000256" key="13">
    <source>
        <dbReference type="SAM" id="MobiDB-lite"/>
    </source>
</evidence>
<dbReference type="GO" id="GO:0020037">
    <property type="term" value="F:heme binding"/>
    <property type="evidence" value="ECO:0007669"/>
    <property type="project" value="TreeGrafter"/>
</dbReference>
<dbReference type="GO" id="GO:0019646">
    <property type="term" value="P:aerobic electron transport chain"/>
    <property type="evidence" value="ECO:0007669"/>
    <property type="project" value="InterPro"/>
</dbReference>
<evidence type="ECO:0000256" key="4">
    <source>
        <dbReference type="ARBA" id="ARBA00022475"/>
    </source>
</evidence>
<dbReference type="GO" id="GO:0046872">
    <property type="term" value="F:metal ion binding"/>
    <property type="evidence" value="ECO:0007669"/>
    <property type="project" value="UniProtKB-UniRule"/>
</dbReference>
<keyword evidence="5 12" id="KW-0349">Heme</keyword>
<gene>
    <name evidence="14" type="ORF">DBV39_11030</name>
</gene>
<organism evidence="14 15">
    <name type="scientific">Orrella marina</name>
    <dbReference type="NCBI Taxonomy" id="2163011"/>
    <lineage>
        <taxon>Bacteria</taxon>
        <taxon>Pseudomonadati</taxon>
        <taxon>Pseudomonadota</taxon>
        <taxon>Betaproteobacteria</taxon>
        <taxon>Burkholderiales</taxon>
        <taxon>Alcaligenaceae</taxon>
        <taxon>Orrella</taxon>
    </lineage>
</organism>
<accession>A0A2R4XK63</accession>
<feature type="transmembrane region" description="Helical" evidence="12">
    <location>
        <begin position="20"/>
        <end position="41"/>
    </location>
</feature>
<keyword evidence="9 12" id="KW-1133">Transmembrane helix</keyword>
<keyword evidence="6 12" id="KW-0812">Transmembrane</keyword>
<keyword evidence="11 12" id="KW-0472">Membrane</keyword>
<feature type="transmembrane region" description="Helical" evidence="12">
    <location>
        <begin position="230"/>
        <end position="247"/>
    </location>
</feature>
<feature type="transmembrane region" description="Helical" evidence="12">
    <location>
        <begin position="61"/>
        <end position="78"/>
    </location>
</feature>
<protein>
    <submittedName>
        <fullName evidence="14">Cytochrome ubiquinol oxidase subunit I</fullName>
    </submittedName>
</protein>
<dbReference type="PANTHER" id="PTHR30365">
    <property type="entry name" value="CYTOCHROME D UBIQUINOL OXIDASE"/>
    <property type="match status" value="1"/>
</dbReference>
<keyword evidence="4 12" id="KW-1003">Cell membrane</keyword>
<sequence length="479" mass="53095">MEWFFEAVNLARLQFAFTVAFHIIFPVFTIGLASFLFVLNLQHLRTQNPVYLDMFNYWKKIFTLSFGMGVVSGIVMSYQFGTNWSVYADKVGPILGPLIGYEVLSAFFLEAGFLGVMLFGRKRVGAKLHLFATGMVALGTLSSGFWILSVNSWMQTPAGHTINELGQFVPVDWFAVIFNPSFLHRLAHMILAAYLTTAFVVGGVAAYHLLKTRKGKVDPSVNQEAIRKMFSMAMWMAAIVAPIQIFAGDAHGLNTLKYQPMKIAALEGHFESQKPAGLVLFGIPNEEEARMDYKVEIPLLGSLILRHDLDGEVQGLDAFPREDWPPMAPPFYAFRVMVGIGFLMLGIGIWSLVMRKRGKLYEATKLHKAAIIMAPSGFIAVISGWIVTEVGRQPFTVYHLLRTADSVSPVDAPAVAASLIAFIVVYFALFGAGIRYILKQMHKPPVYSEDVLHDGSPERAAGFVPPSITDKRATSRSRA</sequence>
<evidence type="ECO:0000256" key="5">
    <source>
        <dbReference type="ARBA" id="ARBA00022617"/>
    </source>
</evidence>
<feature type="transmembrane region" description="Helical" evidence="12">
    <location>
        <begin position="415"/>
        <end position="438"/>
    </location>
</feature>
<dbReference type="OrthoDB" id="9807042at2"/>
<keyword evidence="7 12" id="KW-0479">Metal-binding</keyword>
<feature type="transmembrane region" description="Helical" evidence="12">
    <location>
        <begin position="332"/>
        <end position="354"/>
    </location>
</feature>
<feature type="transmembrane region" description="Helical" evidence="12">
    <location>
        <begin position="366"/>
        <end position="387"/>
    </location>
</feature>
<feature type="transmembrane region" description="Helical" evidence="12">
    <location>
        <begin position="186"/>
        <end position="210"/>
    </location>
</feature>
<proteinExistence type="inferred from homology"/>
<evidence type="ECO:0000256" key="7">
    <source>
        <dbReference type="ARBA" id="ARBA00022723"/>
    </source>
</evidence>
<dbReference type="Pfam" id="PF01654">
    <property type="entry name" value="Cyt_bd_oxida_I"/>
    <property type="match status" value="1"/>
</dbReference>
<dbReference type="GO" id="GO:0016682">
    <property type="term" value="F:oxidoreductase activity, acting on diphenols and related substances as donors, oxygen as acceptor"/>
    <property type="evidence" value="ECO:0007669"/>
    <property type="project" value="TreeGrafter"/>
</dbReference>
<feature type="transmembrane region" description="Helical" evidence="12">
    <location>
        <begin position="98"/>
        <end position="119"/>
    </location>
</feature>
<evidence type="ECO:0000256" key="1">
    <source>
        <dbReference type="ARBA" id="ARBA00004651"/>
    </source>
</evidence>
<reference evidence="14 15" key="1">
    <citation type="submission" date="2018-04" db="EMBL/GenBank/DDBJ databases">
        <title>Bordetella sp. HZ20 isolated from seawater.</title>
        <authorList>
            <person name="Sun C."/>
        </authorList>
    </citation>
    <scope>NUCLEOTIDE SEQUENCE [LARGE SCALE GENOMIC DNA]</scope>
    <source>
        <strain evidence="14 15">HZ20</strain>
    </source>
</reference>
<evidence type="ECO:0000313" key="14">
    <source>
        <dbReference type="EMBL" id="AWB34151.1"/>
    </source>
</evidence>
<dbReference type="GO" id="GO:0005886">
    <property type="term" value="C:plasma membrane"/>
    <property type="evidence" value="ECO:0007669"/>
    <property type="project" value="UniProtKB-SubCell"/>
</dbReference>
<feature type="transmembrane region" description="Helical" evidence="12">
    <location>
        <begin position="128"/>
        <end position="148"/>
    </location>
</feature>
<dbReference type="RefSeq" id="WP_108621567.1">
    <property type="nucleotide sequence ID" value="NZ_CP028901.1"/>
</dbReference>
<dbReference type="KEGG" id="boz:DBV39_11030"/>